<feature type="region of interest" description="Disordered" evidence="1">
    <location>
        <begin position="398"/>
        <end position="429"/>
    </location>
</feature>
<evidence type="ECO:0000256" key="1">
    <source>
        <dbReference type="SAM" id="MobiDB-lite"/>
    </source>
</evidence>
<feature type="compositionally biased region" description="Low complexity" evidence="1">
    <location>
        <begin position="408"/>
        <end position="422"/>
    </location>
</feature>
<dbReference type="SUPFAM" id="SSF49464">
    <property type="entry name" value="Carboxypeptidase regulatory domain-like"/>
    <property type="match status" value="2"/>
</dbReference>
<dbReference type="InterPro" id="IPR008969">
    <property type="entry name" value="CarboxyPept-like_regulatory"/>
</dbReference>
<accession>A0ABT2EKG0</accession>
<dbReference type="InterPro" id="IPR013784">
    <property type="entry name" value="Carb-bd-like_fold"/>
</dbReference>
<dbReference type="PANTHER" id="PTHR11532">
    <property type="entry name" value="PROTEASE M14 CARBOXYPEPTIDASE"/>
    <property type="match status" value="1"/>
</dbReference>
<sequence>MTRRMLVTATAVAGLMLLALLGCGGGGGNPISQTPSVQTGSVEGRLVTGNSTTGKSRQVATRFRARVHGLETENTFRLQIRTNGEFRIDGVPAGEQVISIEDEVSQQGAVFVCFVRPGQVTNVGDVVPKPLGMIAGFVRTADENGQLKPVPRARIIARPISDESDTVEELPSRPFFTTITDGNGSYHLLVPEGTYLVEARHPDYEPASETVTVIALQTTPLDFTLVPLPRETGIVYGTVMAQVDGNLIPVPGALVMLKPQGTSEPIILEELTVGQLIREQMNPTQQGFVPPGPPIRRRLFTFTKADGSFELTGVPTGTYTSVAFKPGYGRDEKQVEVKAGEKVRVDFVLQAQFGTIAGQVTDAMTGNPIKGALVIAVRKGDNWWIWDGWEIMPLSGSKKPNRPTWHRPNQGGQQGMPSQSPSIFPPLPSVEPPVRAGTVTDESGNYKLLLPPGDYFVAAVAEGYDWQAQEVDGLQVGKTVQVDFALQPIVTVQ</sequence>
<dbReference type="Proteomes" id="UP001204798">
    <property type="component" value="Unassembled WGS sequence"/>
</dbReference>
<name>A0ABT2EKG0_9BACT</name>
<comment type="caution">
    <text evidence="2">The sequence shown here is derived from an EMBL/GenBank/DDBJ whole genome shotgun (WGS) entry which is preliminary data.</text>
</comment>
<dbReference type="RefSeq" id="WP_259094208.1">
    <property type="nucleotide sequence ID" value="NZ_CP130454.1"/>
</dbReference>
<dbReference type="Pfam" id="PF13620">
    <property type="entry name" value="CarboxypepD_reg"/>
    <property type="match status" value="3"/>
</dbReference>
<organism evidence="2 3">
    <name type="scientific">Candidatus Fervidibacter sacchari</name>
    <dbReference type="NCBI Taxonomy" id="1448929"/>
    <lineage>
        <taxon>Bacteria</taxon>
        <taxon>Candidatus Fervidibacterota</taxon>
        <taxon>Candidatus Fervidibacter</taxon>
    </lineage>
</organism>
<dbReference type="InterPro" id="IPR050753">
    <property type="entry name" value="Peptidase_M14_domain"/>
</dbReference>
<protein>
    <recommendedName>
        <fullName evidence="4">Carboxypeptidase regulatory-like domain-containing protein</fullName>
    </recommendedName>
</protein>
<evidence type="ECO:0000313" key="2">
    <source>
        <dbReference type="EMBL" id="MCS3918434.1"/>
    </source>
</evidence>
<evidence type="ECO:0000313" key="3">
    <source>
        <dbReference type="Proteomes" id="UP001204798"/>
    </source>
</evidence>
<dbReference type="EMBL" id="JANUCP010000001">
    <property type="protein sequence ID" value="MCS3918434.1"/>
    <property type="molecule type" value="Genomic_DNA"/>
</dbReference>
<evidence type="ECO:0008006" key="4">
    <source>
        <dbReference type="Google" id="ProtNLM"/>
    </source>
</evidence>
<reference evidence="2 3" key="1">
    <citation type="submission" date="2022-08" db="EMBL/GenBank/DDBJ databases">
        <title>Bacterial and archaeal communities from various locations to study Microbial Dark Matter (Phase II).</title>
        <authorList>
            <person name="Stepanauskas R."/>
        </authorList>
    </citation>
    <scope>NUCLEOTIDE SEQUENCE [LARGE SCALE GENOMIC DNA]</scope>
    <source>
        <strain evidence="2 3">PD1</strain>
    </source>
</reference>
<proteinExistence type="predicted"/>
<dbReference type="Gene3D" id="2.60.40.1120">
    <property type="entry name" value="Carboxypeptidase-like, regulatory domain"/>
    <property type="match status" value="3"/>
</dbReference>
<dbReference type="PROSITE" id="PS51257">
    <property type="entry name" value="PROKAR_LIPOPROTEIN"/>
    <property type="match status" value="1"/>
</dbReference>
<keyword evidence="3" id="KW-1185">Reference proteome</keyword>
<dbReference type="PANTHER" id="PTHR11532:SF62">
    <property type="entry name" value="CARBOXYPEPTIDASE D"/>
    <property type="match status" value="1"/>
</dbReference>
<gene>
    <name evidence="2" type="ORF">M2350_000831</name>
</gene>
<dbReference type="SUPFAM" id="SSF49452">
    <property type="entry name" value="Starch-binding domain-like"/>
    <property type="match status" value="1"/>
</dbReference>